<evidence type="ECO:0000259" key="2">
    <source>
        <dbReference type="Pfam" id="PF04982"/>
    </source>
</evidence>
<dbReference type="AlphaFoldDB" id="A0AA97LYN0"/>
<dbReference type="EMBL" id="CP063196">
    <property type="protein sequence ID" value="UOE20394.1"/>
    <property type="molecule type" value="Genomic_DNA"/>
</dbReference>
<dbReference type="Pfam" id="PF04982">
    <property type="entry name" value="TM_HPP"/>
    <property type="match status" value="1"/>
</dbReference>
<dbReference type="RefSeq" id="WP_068689304.1">
    <property type="nucleotide sequence ID" value="NZ_CP063196.1"/>
</dbReference>
<accession>A0AA97LYN0</accession>
<feature type="transmembrane region" description="Helical" evidence="1">
    <location>
        <begin position="126"/>
        <end position="156"/>
    </location>
</feature>
<sequence length="167" mass="17073">MPDASRSTFAAFDLVVGAVGLAVIGLLAFAFDQPLLFPSLGPTLMLTLDSPNLPSARPVDALVGHYVGIVAGAASLAVTGLPDAPSVLREGVTAPRIAAAALSLGLTAALLRLLRRRHPPAGATTLIISLGLMTTLADLAAIAVSVAILVAICVVIDRLRPERLMPQ</sequence>
<protein>
    <submittedName>
        <fullName evidence="3">HPP family protein</fullName>
    </submittedName>
</protein>
<dbReference type="KEGG" id="thao:NI17_003935"/>
<feature type="transmembrane region" description="Helical" evidence="1">
    <location>
        <begin position="12"/>
        <end position="31"/>
    </location>
</feature>
<dbReference type="Proteomes" id="UP000265719">
    <property type="component" value="Chromosome"/>
</dbReference>
<proteinExistence type="predicted"/>
<gene>
    <name evidence="3" type="ORF">NI17_003935</name>
</gene>
<evidence type="ECO:0000256" key="1">
    <source>
        <dbReference type="SAM" id="Phobius"/>
    </source>
</evidence>
<feature type="transmembrane region" description="Helical" evidence="1">
    <location>
        <begin position="63"/>
        <end position="81"/>
    </location>
</feature>
<evidence type="ECO:0000313" key="3">
    <source>
        <dbReference type="EMBL" id="UOE20394.1"/>
    </source>
</evidence>
<name>A0AA97LYN0_9ACTN</name>
<feature type="domain" description="HPP transmembrane region" evidence="2">
    <location>
        <begin position="11"/>
        <end position="163"/>
    </location>
</feature>
<keyword evidence="4" id="KW-1185">Reference proteome</keyword>
<dbReference type="InterPro" id="IPR058581">
    <property type="entry name" value="TM_HPP"/>
</dbReference>
<keyword evidence="1" id="KW-0812">Transmembrane</keyword>
<reference evidence="3" key="1">
    <citation type="submission" date="2020-10" db="EMBL/GenBank/DDBJ databases">
        <title>De novo genome project of the cellulose decomposer Thermobifida halotolerans type strain.</title>
        <authorList>
            <person name="Nagy I."/>
            <person name="Horvath B."/>
            <person name="Kukolya J."/>
            <person name="Nagy I."/>
            <person name="Orsini M."/>
        </authorList>
    </citation>
    <scope>NUCLEOTIDE SEQUENCE</scope>
    <source>
        <strain evidence="3">DSM 44931</strain>
    </source>
</reference>
<evidence type="ECO:0000313" key="4">
    <source>
        <dbReference type="Proteomes" id="UP000265719"/>
    </source>
</evidence>
<keyword evidence="1" id="KW-1133">Transmembrane helix</keyword>
<keyword evidence="1" id="KW-0472">Membrane</keyword>
<organism evidence="3 4">
    <name type="scientific">Thermobifida halotolerans</name>
    <dbReference type="NCBI Taxonomy" id="483545"/>
    <lineage>
        <taxon>Bacteria</taxon>
        <taxon>Bacillati</taxon>
        <taxon>Actinomycetota</taxon>
        <taxon>Actinomycetes</taxon>
        <taxon>Streptosporangiales</taxon>
        <taxon>Nocardiopsidaceae</taxon>
        <taxon>Thermobifida</taxon>
    </lineage>
</organism>
<feature type="transmembrane region" description="Helical" evidence="1">
    <location>
        <begin position="93"/>
        <end position="114"/>
    </location>
</feature>